<comment type="caution">
    <text evidence="1">The sequence shown here is derived from an EMBL/GenBank/DDBJ whole genome shotgun (WGS) entry which is preliminary data.</text>
</comment>
<proteinExistence type="predicted"/>
<organism evidence="1">
    <name type="scientific">Citrobacter farmeri</name>
    <dbReference type="NCBI Taxonomy" id="67824"/>
    <lineage>
        <taxon>Bacteria</taxon>
        <taxon>Pseudomonadati</taxon>
        <taxon>Pseudomonadota</taxon>
        <taxon>Gammaproteobacteria</taxon>
        <taxon>Enterobacterales</taxon>
        <taxon>Enterobacteriaceae</taxon>
        <taxon>Citrobacter</taxon>
    </lineage>
</organism>
<evidence type="ECO:0000313" key="1">
    <source>
        <dbReference type="EMBL" id="HAT1588908.1"/>
    </source>
</evidence>
<dbReference type="RefSeq" id="WP_049003034.1">
    <property type="nucleotide sequence ID" value="NZ_JAAMQE010000005.1"/>
</dbReference>
<dbReference type="AlphaFoldDB" id="A0A8H9P0J9"/>
<gene>
    <name evidence="1" type="ORF">I8Y00_005318</name>
</gene>
<protein>
    <submittedName>
        <fullName evidence="1">DUF1419 domain-containing protein</fullName>
    </submittedName>
</protein>
<name>A0A8H9P0J9_9ENTR</name>
<dbReference type="InterPro" id="IPR009862">
    <property type="entry name" value="DUF1419"/>
</dbReference>
<accession>A0A8H9P0J9</accession>
<dbReference type="Proteomes" id="UP000864563">
    <property type="component" value="Unassembled WGS sequence"/>
</dbReference>
<dbReference type="Pfam" id="PF07215">
    <property type="entry name" value="DUF1419"/>
    <property type="match status" value="1"/>
</dbReference>
<dbReference type="EMBL" id="DACSDU010000044">
    <property type="protein sequence ID" value="HAT1588908.1"/>
    <property type="molecule type" value="Genomic_DNA"/>
</dbReference>
<sequence length="161" mass="18972">MTTITQTTPRITNLYFYIPGRFTAQDIVCIKPESTTPPTSDHYFGLYSKKSLTDYQNEYPDMKLLTWDELTLEIHLAAIKPVTEITHERYTEMLEVMPPLRWVSSNENTTFMLCERFTGNITDIFARIHTGGNEYRYFTLRDVETLTHRQIVEKVMTFINR</sequence>
<reference evidence="1" key="1">
    <citation type="journal article" date="2018" name="Genome Biol.">
        <title>SKESA: strategic k-mer extension for scrupulous assemblies.</title>
        <authorList>
            <person name="Souvorov A."/>
            <person name="Agarwala R."/>
            <person name="Lipman D.J."/>
        </authorList>
    </citation>
    <scope>NUCLEOTIDE SEQUENCE</scope>
    <source>
        <strain evidence="1">YDC697-2</strain>
    </source>
</reference>
<reference evidence="1" key="2">
    <citation type="submission" date="2020-11" db="EMBL/GenBank/DDBJ databases">
        <authorList>
            <consortium name="NCBI Pathogen Detection Project"/>
        </authorList>
    </citation>
    <scope>NUCLEOTIDE SEQUENCE</scope>
    <source>
        <strain evidence="1">YDC697-2</strain>
    </source>
</reference>